<keyword evidence="1" id="KW-0732">Signal</keyword>
<dbReference type="PANTHER" id="PTHR23268:SF102">
    <property type="entry name" value="IMMUNOGLOBULIN V-SET DOMAIN-CONTAINING PROTEIN"/>
    <property type="match status" value="1"/>
</dbReference>
<dbReference type="GO" id="GO:0005886">
    <property type="term" value="C:plasma membrane"/>
    <property type="evidence" value="ECO:0007669"/>
    <property type="project" value="TreeGrafter"/>
</dbReference>
<feature type="domain" description="Immunoglobulin V-set" evidence="3">
    <location>
        <begin position="35"/>
        <end position="107"/>
    </location>
</feature>
<dbReference type="GO" id="GO:0002376">
    <property type="term" value="P:immune system process"/>
    <property type="evidence" value="ECO:0007669"/>
    <property type="project" value="UniProtKB-KW"/>
</dbReference>
<accession>A0A3B4V1G1</accession>
<reference evidence="4" key="1">
    <citation type="submission" date="2025-08" db="UniProtKB">
        <authorList>
            <consortium name="Ensembl"/>
        </authorList>
    </citation>
    <scope>IDENTIFICATION</scope>
</reference>
<evidence type="ECO:0000256" key="2">
    <source>
        <dbReference type="ARBA" id="ARBA00022859"/>
    </source>
</evidence>
<keyword evidence="5" id="KW-1185">Reference proteome</keyword>
<dbReference type="SUPFAM" id="SSF48726">
    <property type="entry name" value="Immunoglobulin"/>
    <property type="match status" value="1"/>
</dbReference>
<organism evidence="4 5">
    <name type="scientific">Seriola dumerili</name>
    <name type="common">Greater amberjack</name>
    <name type="synonym">Caranx dumerili</name>
    <dbReference type="NCBI Taxonomy" id="41447"/>
    <lineage>
        <taxon>Eukaryota</taxon>
        <taxon>Metazoa</taxon>
        <taxon>Chordata</taxon>
        <taxon>Craniata</taxon>
        <taxon>Vertebrata</taxon>
        <taxon>Euteleostomi</taxon>
        <taxon>Actinopterygii</taxon>
        <taxon>Neopterygii</taxon>
        <taxon>Teleostei</taxon>
        <taxon>Neoteleostei</taxon>
        <taxon>Acanthomorphata</taxon>
        <taxon>Carangaria</taxon>
        <taxon>Carangiformes</taxon>
        <taxon>Carangidae</taxon>
        <taxon>Seriola</taxon>
    </lineage>
</organism>
<dbReference type="GO" id="GO:0007166">
    <property type="term" value="P:cell surface receptor signaling pathway"/>
    <property type="evidence" value="ECO:0007669"/>
    <property type="project" value="TreeGrafter"/>
</dbReference>
<evidence type="ECO:0000313" key="4">
    <source>
        <dbReference type="Ensembl" id="ENSSDUP00000024539.1"/>
    </source>
</evidence>
<dbReference type="Gene3D" id="2.60.40.10">
    <property type="entry name" value="Immunoglobulins"/>
    <property type="match status" value="1"/>
</dbReference>
<dbReference type="InterPro" id="IPR013783">
    <property type="entry name" value="Ig-like_fold"/>
</dbReference>
<dbReference type="InterPro" id="IPR050413">
    <property type="entry name" value="TCR_beta_variable"/>
</dbReference>
<dbReference type="CDD" id="cd00099">
    <property type="entry name" value="IgV"/>
    <property type="match status" value="1"/>
</dbReference>
<dbReference type="Ensembl" id="ENSSDUT00000024997.1">
    <property type="protein sequence ID" value="ENSSDUP00000024539.1"/>
    <property type="gene ID" value="ENSSDUG00000017820.1"/>
</dbReference>
<dbReference type="GeneTree" id="ENSGT01030000234952"/>
<dbReference type="PANTHER" id="PTHR23268">
    <property type="entry name" value="T-CELL RECEPTOR BETA CHAIN"/>
    <property type="match status" value="1"/>
</dbReference>
<evidence type="ECO:0000313" key="5">
    <source>
        <dbReference type="Proteomes" id="UP000261420"/>
    </source>
</evidence>
<evidence type="ECO:0000259" key="3">
    <source>
        <dbReference type="Pfam" id="PF07686"/>
    </source>
</evidence>
<dbReference type="AlphaFoldDB" id="A0A3B4V1G1"/>
<dbReference type="OMA" id="CRFIALE"/>
<dbReference type="InterPro" id="IPR036179">
    <property type="entry name" value="Ig-like_dom_sf"/>
</dbReference>
<keyword evidence="2" id="KW-0391">Immunity</keyword>
<sequence length="131" mass="15079">MAVEGCRVVYFKILTVNLLYTGFIDGSDVNQTPILWKNKGDNATIHCKHTKSIDYSQMYWYRQLQGENMKLIVFTTTSKNDFGDFDQKKFSATRPGAESGTFTVGNLDFFIFLLWIKGKLTFYFRDGSRGL</sequence>
<protein>
    <recommendedName>
        <fullName evidence="3">Immunoglobulin V-set domain-containing protein</fullName>
    </recommendedName>
</protein>
<name>A0A3B4V1G1_SERDU</name>
<dbReference type="Proteomes" id="UP000261420">
    <property type="component" value="Unplaced"/>
</dbReference>
<dbReference type="Pfam" id="PF07686">
    <property type="entry name" value="V-set"/>
    <property type="match status" value="1"/>
</dbReference>
<evidence type="ECO:0000256" key="1">
    <source>
        <dbReference type="ARBA" id="ARBA00022729"/>
    </source>
</evidence>
<proteinExistence type="predicted"/>
<reference evidence="4" key="2">
    <citation type="submission" date="2025-09" db="UniProtKB">
        <authorList>
            <consortium name="Ensembl"/>
        </authorList>
    </citation>
    <scope>IDENTIFICATION</scope>
</reference>
<dbReference type="InterPro" id="IPR013106">
    <property type="entry name" value="Ig_V-set"/>
</dbReference>